<keyword evidence="1" id="KW-0812">Transmembrane</keyword>
<dbReference type="AlphaFoldDB" id="A0A836C5L8"/>
<dbReference type="InterPro" id="IPR037997">
    <property type="entry name" value="Dgk1-like"/>
</dbReference>
<evidence type="ECO:0000313" key="3">
    <source>
        <dbReference type="Proteomes" id="UP000612055"/>
    </source>
</evidence>
<sequence>MLAAISLADWLAFAQTAVIALVVLVLSLIAGRSGRFERSTTRKALHIGMGATYALYWPLYSDAPYAPYLCAMVPLTATVVFFAVGLGLVPFDPLVRAATRSGQRQELLTGPTLYGLVHVALTVLYFTRSPSGVVAVAVLCFGDGAAELVGRRATARLWHNSRKTWAGSLACLLAAWAASSAYALLFWRMGLYGRPVEAGELLQGCALASLAGTLAESLPLDGDNLWVPLAAAGTCVWCFGF</sequence>
<dbReference type="GO" id="GO:0005789">
    <property type="term" value="C:endoplasmic reticulum membrane"/>
    <property type="evidence" value="ECO:0007669"/>
    <property type="project" value="TreeGrafter"/>
</dbReference>
<feature type="transmembrane region" description="Helical" evidence="1">
    <location>
        <begin position="169"/>
        <end position="187"/>
    </location>
</feature>
<evidence type="ECO:0008006" key="4">
    <source>
        <dbReference type="Google" id="ProtNLM"/>
    </source>
</evidence>
<feature type="transmembrane region" description="Helical" evidence="1">
    <location>
        <begin position="107"/>
        <end position="126"/>
    </location>
</feature>
<keyword evidence="1" id="KW-0472">Membrane</keyword>
<feature type="transmembrane region" description="Helical" evidence="1">
    <location>
        <begin position="65"/>
        <end position="86"/>
    </location>
</feature>
<accession>A0A836C5L8</accession>
<dbReference type="EMBL" id="JAEHOE010000004">
    <property type="protein sequence ID" value="KAG2500173.1"/>
    <property type="molecule type" value="Genomic_DNA"/>
</dbReference>
<evidence type="ECO:0000256" key="1">
    <source>
        <dbReference type="SAM" id="Phobius"/>
    </source>
</evidence>
<dbReference type="PANTHER" id="PTHR31303">
    <property type="entry name" value="CTP-DEPENDENT DIACYLGLYCEROL KINASE 1"/>
    <property type="match status" value="1"/>
</dbReference>
<gene>
    <name evidence="2" type="ORF">HYH03_001755</name>
</gene>
<keyword evidence="1" id="KW-1133">Transmembrane helix</keyword>
<keyword evidence="3" id="KW-1185">Reference proteome</keyword>
<evidence type="ECO:0000313" key="2">
    <source>
        <dbReference type="EMBL" id="KAG2500173.1"/>
    </source>
</evidence>
<comment type="caution">
    <text evidence="2">The sequence shown here is derived from an EMBL/GenBank/DDBJ whole genome shotgun (WGS) entry which is preliminary data.</text>
</comment>
<dbReference type="GO" id="GO:0006654">
    <property type="term" value="P:phosphatidic acid biosynthetic process"/>
    <property type="evidence" value="ECO:0007669"/>
    <property type="project" value="TreeGrafter"/>
</dbReference>
<name>A0A836C5L8_9CHLO</name>
<dbReference type="PANTHER" id="PTHR31303:SF1">
    <property type="entry name" value="CTP-DEPENDENT DIACYLGLYCEROL KINASE 1"/>
    <property type="match status" value="1"/>
</dbReference>
<dbReference type="Proteomes" id="UP000612055">
    <property type="component" value="Unassembled WGS sequence"/>
</dbReference>
<feature type="transmembrane region" description="Helical" evidence="1">
    <location>
        <begin position="12"/>
        <end position="31"/>
    </location>
</feature>
<reference evidence="2" key="1">
    <citation type="journal article" date="2020" name="bioRxiv">
        <title>Comparative genomics of Chlamydomonas.</title>
        <authorList>
            <person name="Craig R.J."/>
            <person name="Hasan A.R."/>
            <person name="Ness R.W."/>
            <person name="Keightley P.D."/>
        </authorList>
    </citation>
    <scope>NUCLEOTIDE SEQUENCE</scope>
    <source>
        <strain evidence="2">CCAP 11/70</strain>
    </source>
</reference>
<protein>
    <recommendedName>
        <fullName evidence="4">Phytol kinase</fullName>
    </recommendedName>
</protein>
<proteinExistence type="predicted"/>
<feature type="transmembrane region" description="Helical" evidence="1">
    <location>
        <begin position="43"/>
        <end position="59"/>
    </location>
</feature>
<dbReference type="OrthoDB" id="5673at2759"/>
<dbReference type="GO" id="GO:0004143">
    <property type="term" value="F:ATP-dependent diacylglycerol kinase activity"/>
    <property type="evidence" value="ECO:0007669"/>
    <property type="project" value="InterPro"/>
</dbReference>
<organism evidence="2 3">
    <name type="scientific">Edaphochlamys debaryana</name>
    <dbReference type="NCBI Taxonomy" id="47281"/>
    <lineage>
        <taxon>Eukaryota</taxon>
        <taxon>Viridiplantae</taxon>
        <taxon>Chlorophyta</taxon>
        <taxon>core chlorophytes</taxon>
        <taxon>Chlorophyceae</taxon>
        <taxon>CS clade</taxon>
        <taxon>Chlamydomonadales</taxon>
        <taxon>Chlamydomonadales incertae sedis</taxon>
        <taxon>Edaphochlamys</taxon>
    </lineage>
</organism>